<dbReference type="SUPFAM" id="SSF141868">
    <property type="entry name" value="EAL domain-like"/>
    <property type="match status" value="1"/>
</dbReference>
<dbReference type="EMBL" id="WEKT01000019">
    <property type="protein sequence ID" value="MZI93890.1"/>
    <property type="molecule type" value="Genomic_DNA"/>
</dbReference>
<dbReference type="InterPro" id="IPR035919">
    <property type="entry name" value="EAL_sf"/>
</dbReference>
<gene>
    <name evidence="3" type="ORF">F9817_11870</name>
</gene>
<dbReference type="CDD" id="cd01948">
    <property type="entry name" value="EAL"/>
    <property type="match status" value="1"/>
</dbReference>
<organism evidence="3 4">
    <name type="scientific">Vibrio eleionomae</name>
    <dbReference type="NCBI Taxonomy" id="2653505"/>
    <lineage>
        <taxon>Bacteria</taxon>
        <taxon>Pseudomonadati</taxon>
        <taxon>Pseudomonadota</taxon>
        <taxon>Gammaproteobacteria</taxon>
        <taxon>Vibrionales</taxon>
        <taxon>Vibrionaceae</taxon>
        <taxon>Vibrio</taxon>
    </lineage>
</organism>
<keyword evidence="1" id="KW-1133">Transmembrane helix</keyword>
<dbReference type="InterPro" id="IPR001633">
    <property type="entry name" value="EAL_dom"/>
</dbReference>
<protein>
    <submittedName>
        <fullName evidence="3">EAL domain-containing protein</fullName>
    </submittedName>
</protein>
<dbReference type="Gene3D" id="3.20.20.450">
    <property type="entry name" value="EAL domain"/>
    <property type="match status" value="1"/>
</dbReference>
<reference evidence="3 4" key="1">
    <citation type="submission" date="2019-10" db="EMBL/GenBank/DDBJ databases">
        <title>Vibrio sp. nov. isolated from a shrimp pond.</title>
        <authorList>
            <person name="Gomez-Gil B."/>
            <person name="Enciso-Ibarra J."/>
            <person name="Enciso-Ibarra K."/>
            <person name="Bolan-Mejia C."/>
        </authorList>
    </citation>
    <scope>NUCLEOTIDE SEQUENCE [LARGE SCALE GENOMIC DNA]</scope>
    <source>
        <strain evidence="3 4">CAIM 722</strain>
    </source>
</reference>
<dbReference type="PANTHER" id="PTHR33121">
    <property type="entry name" value="CYCLIC DI-GMP PHOSPHODIESTERASE PDEF"/>
    <property type="match status" value="1"/>
</dbReference>
<evidence type="ECO:0000259" key="2">
    <source>
        <dbReference type="PROSITE" id="PS50883"/>
    </source>
</evidence>
<dbReference type="SMART" id="SM00052">
    <property type="entry name" value="EAL"/>
    <property type="match status" value="1"/>
</dbReference>
<sequence>MLNRITRRRKTLIRRAAIYLIPLPISLFLGLQLEQHNIQLKMHNIAYEYVQKLDKLISNIHHTNQSLLLSNVQCDELHDQFLFNSTIREVFLIKTEVPFVCSSKRGVLNKDLSQYYPSGIVRSGEHLRTLNADHTTRTLIIRDGQLGNPHHGISTVINEQFLENSLGYTQDTRLKSLILSYDGATLPERTRLEKKDGQYIAGSRKYPYMLGLTPAKAFISNQTILYLYSAALLSLIVSSAYLFLHHWLVKRLSLLDELKKALKRRELFLVYQPIVVSQSNQISGFEALLRWYKPKTGFISPEHFIDLAEKSGLIVDITEYVLYRAWQDWSNKKVVQPLHLSINIPPSYLEDPSTITQLKRYADRFKTINIQLVVEITERQLLKSSGQAVLNELRQANIHIAIDDFGIGSTALSILQNIEFDYLKIDKCFIDSIEVEDGHTPVLNSIVDLGHRLSVQLVAEGVESQTQADYLHELKVGYQQGFWHAKPMDILAASKLVAQNG</sequence>
<evidence type="ECO:0000313" key="3">
    <source>
        <dbReference type="EMBL" id="MZI93890.1"/>
    </source>
</evidence>
<dbReference type="PANTHER" id="PTHR33121:SF79">
    <property type="entry name" value="CYCLIC DI-GMP PHOSPHODIESTERASE PDED-RELATED"/>
    <property type="match status" value="1"/>
</dbReference>
<dbReference type="PROSITE" id="PS50883">
    <property type="entry name" value="EAL"/>
    <property type="match status" value="1"/>
</dbReference>
<feature type="domain" description="EAL" evidence="2">
    <location>
        <begin position="251"/>
        <end position="501"/>
    </location>
</feature>
<feature type="transmembrane region" description="Helical" evidence="1">
    <location>
        <begin position="225"/>
        <end position="244"/>
    </location>
</feature>
<dbReference type="AlphaFoldDB" id="A0A7X4LLB2"/>
<proteinExistence type="predicted"/>
<dbReference type="InterPro" id="IPR050706">
    <property type="entry name" value="Cyclic-di-GMP_PDE-like"/>
</dbReference>
<dbReference type="Proteomes" id="UP000462621">
    <property type="component" value="Unassembled WGS sequence"/>
</dbReference>
<keyword evidence="1" id="KW-0472">Membrane</keyword>
<dbReference type="Pfam" id="PF00563">
    <property type="entry name" value="EAL"/>
    <property type="match status" value="1"/>
</dbReference>
<keyword evidence="4" id="KW-1185">Reference proteome</keyword>
<keyword evidence="1" id="KW-0812">Transmembrane</keyword>
<accession>A0A7X4LLB2</accession>
<evidence type="ECO:0000256" key="1">
    <source>
        <dbReference type="SAM" id="Phobius"/>
    </source>
</evidence>
<comment type="caution">
    <text evidence="3">The sequence shown here is derived from an EMBL/GenBank/DDBJ whole genome shotgun (WGS) entry which is preliminary data.</text>
</comment>
<dbReference type="GO" id="GO:0071111">
    <property type="term" value="F:cyclic-guanylate-specific phosphodiesterase activity"/>
    <property type="evidence" value="ECO:0007669"/>
    <property type="project" value="InterPro"/>
</dbReference>
<evidence type="ECO:0000313" key="4">
    <source>
        <dbReference type="Proteomes" id="UP000462621"/>
    </source>
</evidence>
<name>A0A7X4LLB2_9VIBR</name>